<sequence>MKRITSSIWEPQKKTSVLCPSICDLAIGSWLLSISSLCGYLSFMSFLSPKAIPGFILAAIFYPVIFQFIQSQKRQSNDTAVQEIRLIIFS</sequence>
<accession>A0A516KJY3</accession>
<keyword evidence="1" id="KW-0472">Membrane</keyword>
<name>A0A516KJY3_9BACI</name>
<evidence type="ECO:0000256" key="1">
    <source>
        <dbReference type="SAM" id="Phobius"/>
    </source>
</evidence>
<dbReference type="AlphaFoldDB" id="A0A516KJY3"/>
<feature type="transmembrane region" description="Helical" evidence="1">
    <location>
        <begin position="51"/>
        <end position="69"/>
    </location>
</feature>
<dbReference type="KEGG" id="aqt:FN924_16860"/>
<gene>
    <name evidence="2" type="ORF">FN924_16860</name>
</gene>
<evidence type="ECO:0000313" key="3">
    <source>
        <dbReference type="Proteomes" id="UP000315215"/>
    </source>
</evidence>
<keyword evidence="1" id="KW-0812">Transmembrane</keyword>
<keyword evidence="3" id="KW-1185">Reference proteome</keyword>
<protein>
    <submittedName>
        <fullName evidence="2">Uncharacterized protein</fullName>
    </submittedName>
</protein>
<evidence type="ECO:0000313" key="2">
    <source>
        <dbReference type="EMBL" id="QDP41698.1"/>
    </source>
</evidence>
<feature type="transmembrane region" description="Helical" evidence="1">
    <location>
        <begin position="21"/>
        <end position="45"/>
    </location>
</feature>
<dbReference type="EMBL" id="CP041666">
    <property type="protein sequence ID" value="QDP41698.1"/>
    <property type="molecule type" value="Genomic_DNA"/>
</dbReference>
<keyword evidence="1" id="KW-1133">Transmembrane helix</keyword>
<dbReference type="Proteomes" id="UP000315215">
    <property type="component" value="Chromosome"/>
</dbReference>
<organism evidence="2 3">
    <name type="scientific">Radiobacillus deserti</name>
    <dbReference type="NCBI Taxonomy" id="2594883"/>
    <lineage>
        <taxon>Bacteria</taxon>
        <taxon>Bacillati</taxon>
        <taxon>Bacillota</taxon>
        <taxon>Bacilli</taxon>
        <taxon>Bacillales</taxon>
        <taxon>Bacillaceae</taxon>
        <taxon>Radiobacillus</taxon>
    </lineage>
</organism>
<proteinExistence type="predicted"/>
<reference evidence="2 3" key="1">
    <citation type="submission" date="2019-07" db="EMBL/GenBank/DDBJ databases">
        <authorList>
            <person name="Li J."/>
        </authorList>
    </citation>
    <scope>NUCLEOTIDE SEQUENCE [LARGE SCALE GENOMIC DNA]</scope>
    <source>
        <strain evidence="2 3">TKL69</strain>
    </source>
</reference>
<dbReference type="RefSeq" id="WP_143896491.1">
    <property type="nucleotide sequence ID" value="NZ_CP041666.1"/>
</dbReference>